<reference evidence="1" key="1">
    <citation type="submission" date="2021-01" db="EMBL/GenBank/DDBJ databases">
        <authorList>
            <consortium name="Genoscope - CEA"/>
            <person name="William W."/>
        </authorList>
    </citation>
    <scope>NUCLEOTIDE SEQUENCE</scope>
</reference>
<name>A0A8S1KDR2_PARPR</name>
<gene>
    <name evidence="1" type="ORF">PPRIM_AZ9-3.1.T0200016</name>
</gene>
<comment type="caution">
    <text evidence="1">The sequence shown here is derived from an EMBL/GenBank/DDBJ whole genome shotgun (WGS) entry which is preliminary data.</text>
</comment>
<dbReference type="EMBL" id="CAJJDM010000017">
    <property type="protein sequence ID" value="CAD8052817.1"/>
    <property type="molecule type" value="Genomic_DNA"/>
</dbReference>
<dbReference type="AlphaFoldDB" id="A0A8S1KDR2"/>
<proteinExistence type="predicted"/>
<sequence>MNYANPFSLSSHTSFLSPKENPSILTSFLSQNQSIRSFQSIPTKLITLHEDRKLQNKNQGRIKYVSEHSTTPNLYISKKHPKIRIPMLPKLSPEPKMEVQRMPYINIMTEPTAAIEEHIDKGRSNGEKSVDDIKDQLSTSKLSLKSHFKLAVQKSFRNHPKKLLFNILISNEFNTFHEQERLSIQIKFEPGNQVLTSKLTTLIQFIHTKEIQKYFRYINGEQFSVSTQVFQRKINLIQKGTNSRNMIQLESFLYFLNHQRKSTSFISKQQNNIQLEIYDKRNEKNEESQLHQNQINITVTFENIEKTVY</sequence>
<protein>
    <submittedName>
        <fullName evidence="1">Uncharacterized protein</fullName>
    </submittedName>
</protein>
<dbReference type="Proteomes" id="UP000688137">
    <property type="component" value="Unassembled WGS sequence"/>
</dbReference>
<keyword evidence="2" id="KW-1185">Reference proteome</keyword>
<evidence type="ECO:0000313" key="2">
    <source>
        <dbReference type="Proteomes" id="UP000688137"/>
    </source>
</evidence>
<accession>A0A8S1KDR2</accession>
<evidence type="ECO:0000313" key="1">
    <source>
        <dbReference type="EMBL" id="CAD8052817.1"/>
    </source>
</evidence>
<organism evidence="1 2">
    <name type="scientific">Paramecium primaurelia</name>
    <dbReference type="NCBI Taxonomy" id="5886"/>
    <lineage>
        <taxon>Eukaryota</taxon>
        <taxon>Sar</taxon>
        <taxon>Alveolata</taxon>
        <taxon>Ciliophora</taxon>
        <taxon>Intramacronucleata</taxon>
        <taxon>Oligohymenophorea</taxon>
        <taxon>Peniculida</taxon>
        <taxon>Parameciidae</taxon>
        <taxon>Paramecium</taxon>
    </lineage>
</organism>